<dbReference type="Proteomes" id="UP000749646">
    <property type="component" value="Unassembled WGS sequence"/>
</dbReference>
<organism evidence="2 3">
    <name type="scientific">Modicella reniformis</name>
    <dbReference type="NCBI Taxonomy" id="1440133"/>
    <lineage>
        <taxon>Eukaryota</taxon>
        <taxon>Fungi</taxon>
        <taxon>Fungi incertae sedis</taxon>
        <taxon>Mucoromycota</taxon>
        <taxon>Mortierellomycotina</taxon>
        <taxon>Mortierellomycetes</taxon>
        <taxon>Mortierellales</taxon>
        <taxon>Mortierellaceae</taxon>
        <taxon>Modicella</taxon>
    </lineage>
</organism>
<accession>A0A9P6SRT2</accession>
<feature type="non-terminal residue" evidence="2">
    <location>
        <position position="341"/>
    </location>
</feature>
<proteinExistence type="predicted"/>
<name>A0A9P6SRT2_9FUNG</name>
<feature type="transmembrane region" description="Helical" evidence="1">
    <location>
        <begin position="212"/>
        <end position="233"/>
    </location>
</feature>
<dbReference type="AlphaFoldDB" id="A0A9P6SRT2"/>
<keyword evidence="1" id="KW-0472">Membrane</keyword>
<gene>
    <name evidence="2" type="ORF">BGZ65_009837</name>
</gene>
<evidence type="ECO:0000256" key="1">
    <source>
        <dbReference type="SAM" id="Phobius"/>
    </source>
</evidence>
<sequence length="341" mass="39290">MSLNPIMRAIEHTDEQMLKVLIDYCIKCAKTHHPAYLTPVEQCLAQLLKNYPEIAANVFSSISYIPARNHEYVASHAICKPQDSLGGYKRAVFILRSQLPTIIPSSFFKNTTGDLQLGSEPRFPIKRNVQPPYNQRSGNLYVSPFQFSPIEPLIEDSEKTRLNPFSKRFHKDRRRSVITFIIKRDFFDNMAIAVILRFKWYTFGFKYWLRRFSLMLMFFILMMIITAKQISVSSVKKGEDPTSDEIAARYLPGWRPVFIVTIALGLMLCAYEIPPMFRSPITYFRTPLKWIDLAAYLSSVVGCFLFLKTAPGTIRDDTGIDGGPSQIWIMAFSILFLYLNM</sequence>
<feature type="transmembrane region" description="Helical" evidence="1">
    <location>
        <begin position="322"/>
        <end position="339"/>
    </location>
</feature>
<evidence type="ECO:0000313" key="2">
    <source>
        <dbReference type="EMBL" id="KAF9994523.1"/>
    </source>
</evidence>
<keyword evidence="1" id="KW-0812">Transmembrane</keyword>
<comment type="caution">
    <text evidence="2">The sequence shown here is derived from an EMBL/GenBank/DDBJ whole genome shotgun (WGS) entry which is preliminary data.</text>
</comment>
<feature type="transmembrane region" description="Helical" evidence="1">
    <location>
        <begin position="293"/>
        <end position="310"/>
    </location>
</feature>
<dbReference type="OrthoDB" id="10536599at2759"/>
<evidence type="ECO:0000313" key="3">
    <source>
        <dbReference type="Proteomes" id="UP000749646"/>
    </source>
</evidence>
<dbReference type="EMBL" id="JAAAHW010001550">
    <property type="protein sequence ID" value="KAF9994523.1"/>
    <property type="molecule type" value="Genomic_DNA"/>
</dbReference>
<reference evidence="2" key="1">
    <citation type="journal article" date="2020" name="Fungal Divers.">
        <title>Resolving the Mortierellaceae phylogeny through synthesis of multi-gene phylogenetics and phylogenomics.</title>
        <authorList>
            <person name="Vandepol N."/>
            <person name="Liber J."/>
            <person name="Desiro A."/>
            <person name="Na H."/>
            <person name="Kennedy M."/>
            <person name="Barry K."/>
            <person name="Grigoriev I.V."/>
            <person name="Miller A.N."/>
            <person name="O'Donnell K."/>
            <person name="Stajich J.E."/>
            <person name="Bonito G."/>
        </authorList>
    </citation>
    <scope>NUCLEOTIDE SEQUENCE</scope>
    <source>
        <strain evidence="2">MES-2147</strain>
    </source>
</reference>
<keyword evidence="1" id="KW-1133">Transmembrane helix</keyword>
<keyword evidence="3" id="KW-1185">Reference proteome</keyword>
<protein>
    <submittedName>
        <fullName evidence="2">Uncharacterized protein</fullName>
    </submittedName>
</protein>
<feature type="transmembrane region" description="Helical" evidence="1">
    <location>
        <begin position="253"/>
        <end position="273"/>
    </location>
</feature>